<sequence length="827" mass="87696">MANDLVVSVMIGAALQSSFAAAFAGARGTLTALGNTSDLLKRKHVEMGQAMERSLRHLSGASLAAIHRDYERLGRTIDDLRVKQERLAARMARGVELKNSRQEHLSNLRESAATGLAVGLPVIASVKQASKFESGLRDIAITGNIRGAEEVALGAAIRKAALSTNQGHLAIMQGVGTLVAAGMDTSRAGEYAGLLGKAATATNAEMDDLAKMVFLFTETLGIKSQEGVKEAFNRAAFGGKLGRFELKDMAGALPELAQAFAARGIKGQQAVTEIIASLEVGREGAGTGAEAVTNMRNWLTHMNSKHTADNFHKVGVDYQKSLQQLIAGGYSNYEASLMTASAFIDSKGEAFAKEWKKAGKSGDEEAQRKLMESFGLNEVFQDMQTINHLLAMRQNWDKYQSNKREMGSAKAMGTIDEDYQRRVQTMQKAWERFTAQVTDVAITIGSTLLPTLVETLDVLAPTVRAFGQWADAHPGVLRGVIGLVTGVAALRTGLFAMKFLGNFMFLAPANAIGTAWAVLASRVAIVRAMFSTGASRLPLLLQFFGMGALRAGQFAAKLSALGGWVARTAVLLVGYFRSLGAGALASGKVLGGALLGGLRLAGQAVLWLGRALLMNPIGLAITAIGVGAYLVWRHWGTIKAAFVTAWNWLKGVKNQFFTAGGELINGLVAGVSSKLASARDTVVALGTSIKGWFKSALGINSPSRVFMGFGDNIAQGVALGIQRTSPMTARAAAVMAGTTLAVGMAAAKPMQSRLQQSVQATVGSSGVAGKTTQPSGNMVVHYSPNITLQGGSNGSVAPQLERAAQQSFREFEAMMRRYEMDRRRVAS</sequence>
<organism evidence="5 6">
    <name type="scientific">Paracidovorax anthurii</name>
    <dbReference type="NCBI Taxonomy" id="78229"/>
    <lineage>
        <taxon>Bacteria</taxon>
        <taxon>Pseudomonadati</taxon>
        <taxon>Pseudomonadota</taxon>
        <taxon>Betaproteobacteria</taxon>
        <taxon>Burkholderiales</taxon>
        <taxon>Comamonadaceae</taxon>
        <taxon>Paracidovorax</taxon>
    </lineage>
</organism>
<evidence type="ECO:0000256" key="3">
    <source>
        <dbReference type="SAM" id="SignalP"/>
    </source>
</evidence>
<comment type="caution">
    <text evidence="5">The sequence shown here is derived from an EMBL/GenBank/DDBJ whole genome shotgun (WGS) entry which is preliminary data.</text>
</comment>
<dbReference type="EMBL" id="QLTA01000068">
    <property type="protein sequence ID" value="RAR74018.1"/>
    <property type="molecule type" value="Genomic_DNA"/>
</dbReference>
<dbReference type="Proteomes" id="UP000248856">
    <property type="component" value="Unassembled WGS sequence"/>
</dbReference>
<gene>
    <name evidence="5" type="ORF">AX018_106813</name>
</gene>
<feature type="chain" id="PRO_5016398295" evidence="3">
    <location>
        <begin position="23"/>
        <end position="827"/>
    </location>
</feature>
<dbReference type="NCBIfam" id="TIGR01760">
    <property type="entry name" value="tape_meas_TP901"/>
    <property type="match status" value="1"/>
</dbReference>
<keyword evidence="3" id="KW-0732">Signal</keyword>
<feature type="signal peptide" evidence="3">
    <location>
        <begin position="1"/>
        <end position="22"/>
    </location>
</feature>
<keyword evidence="2" id="KW-1133">Transmembrane helix</keyword>
<evidence type="ECO:0000256" key="2">
    <source>
        <dbReference type="SAM" id="Phobius"/>
    </source>
</evidence>
<feature type="transmembrane region" description="Helical" evidence="2">
    <location>
        <begin position="613"/>
        <end position="632"/>
    </location>
</feature>
<accession>A0A328YIQ0</accession>
<keyword evidence="2" id="KW-0812">Transmembrane</keyword>
<evidence type="ECO:0000259" key="4">
    <source>
        <dbReference type="Pfam" id="PF10145"/>
    </source>
</evidence>
<dbReference type="Pfam" id="PF10145">
    <property type="entry name" value="PhageMin_Tail"/>
    <property type="match status" value="1"/>
</dbReference>
<feature type="domain" description="Phage tail tape measure protein" evidence="4">
    <location>
        <begin position="167"/>
        <end position="323"/>
    </location>
</feature>
<evidence type="ECO:0000313" key="5">
    <source>
        <dbReference type="EMBL" id="RAR74018.1"/>
    </source>
</evidence>
<keyword evidence="2" id="KW-0472">Membrane</keyword>
<dbReference type="OrthoDB" id="8019720at2"/>
<keyword evidence="1" id="KW-1188">Viral release from host cell</keyword>
<name>A0A328YIQ0_9BURK</name>
<feature type="transmembrane region" description="Helical" evidence="2">
    <location>
        <begin position="503"/>
        <end position="525"/>
    </location>
</feature>
<evidence type="ECO:0000256" key="1">
    <source>
        <dbReference type="ARBA" id="ARBA00022612"/>
    </source>
</evidence>
<dbReference type="InterPro" id="IPR010090">
    <property type="entry name" value="Phage_tape_meas"/>
</dbReference>
<dbReference type="PANTHER" id="PTHR37813">
    <property type="entry name" value="FELS-2 PROPHAGE PROTEIN"/>
    <property type="match status" value="1"/>
</dbReference>
<dbReference type="RefSeq" id="WP_111882008.1">
    <property type="nucleotide sequence ID" value="NZ_CBCSGC010000095.1"/>
</dbReference>
<dbReference type="AlphaFoldDB" id="A0A328YIQ0"/>
<proteinExistence type="predicted"/>
<dbReference type="PANTHER" id="PTHR37813:SF1">
    <property type="entry name" value="FELS-2 PROPHAGE PROTEIN"/>
    <property type="match status" value="1"/>
</dbReference>
<evidence type="ECO:0000313" key="6">
    <source>
        <dbReference type="Proteomes" id="UP000248856"/>
    </source>
</evidence>
<protein>
    <submittedName>
        <fullName evidence="5">TP901 family phage tail tape measure protein</fullName>
    </submittedName>
</protein>
<keyword evidence="6" id="KW-1185">Reference proteome</keyword>
<reference evidence="5 6" key="1">
    <citation type="submission" date="2018-06" db="EMBL/GenBank/DDBJ databases">
        <title>Genomic Encyclopedia of Archaeal and Bacterial Type Strains, Phase II (KMG-II): from individual species to whole genera.</title>
        <authorList>
            <person name="Goeker M."/>
        </authorList>
    </citation>
    <scope>NUCLEOTIDE SEQUENCE [LARGE SCALE GENOMIC DNA]</scope>
    <source>
        <strain evidence="5 6">CFPB 3232</strain>
    </source>
</reference>